<keyword evidence="3" id="KW-0804">Transcription</keyword>
<sequence>MKTAVDAGVAQYAQLASVLRHQIAQGEIPAGSRLPTVAELAEAHGVARITARQAYGVLAREGLVHSARGRGTFVADAPTQRGAGLDAHLRAAINDPAAAELRIDLIEQQRRQPLPADLLGPFKPCASYDMVKKRHIHQGEPFCLIEMHVDSSVRALFPRGAEKRHKIAWLINQHAPGRLHEVQQTLSVAPADLPLSRALDCPFGTPVLQMTRRVLDRQGQVVLAGRFWYRGDRFVMDQSIPFDVWLHHPGMVIPDYHRGP</sequence>
<dbReference type="Pfam" id="PF00392">
    <property type="entry name" value="GntR"/>
    <property type="match status" value="1"/>
</dbReference>
<evidence type="ECO:0000256" key="1">
    <source>
        <dbReference type="ARBA" id="ARBA00023015"/>
    </source>
</evidence>
<keyword evidence="6" id="KW-1185">Reference proteome</keyword>
<dbReference type="Gene3D" id="1.10.10.10">
    <property type="entry name" value="Winged helix-like DNA-binding domain superfamily/Winged helix DNA-binding domain"/>
    <property type="match status" value="1"/>
</dbReference>
<name>A0ABW2QJ42_9BURK</name>
<dbReference type="InterPro" id="IPR028978">
    <property type="entry name" value="Chorismate_lyase_/UTRA_dom_sf"/>
</dbReference>
<dbReference type="PROSITE" id="PS50949">
    <property type="entry name" value="HTH_GNTR"/>
    <property type="match status" value="1"/>
</dbReference>
<dbReference type="Pfam" id="PF07702">
    <property type="entry name" value="UTRA"/>
    <property type="match status" value="1"/>
</dbReference>
<evidence type="ECO:0000259" key="4">
    <source>
        <dbReference type="PROSITE" id="PS50949"/>
    </source>
</evidence>
<evidence type="ECO:0000313" key="5">
    <source>
        <dbReference type="EMBL" id="MFC7408097.1"/>
    </source>
</evidence>
<dbReference type="SUPFAM" id="SSF46785">
    <property type="entry name" value="Winged helix' DNA-binding domain"/>
    <property type="match status" value="1"/>
</dbReference>
<dbReference type="EMBL" id="JBHTCA010000002">
    <property type="protein sequence ID" value="MFC7408097.1"/>
    <property type="molecule type" value="Genomic_DNA"/>
</dbReference>
<feature type="domain" description="HTH gntR-type" evidence="4">
    <location>
        <begin position="9"/>
        <end position="77"/>
    </location>
</feature>
<evidence type="ECO:0000313" key="6">
    <source>
        <dbReference type="Proteomes" id="UP001596501"/>
    </source>
</evidence>
<dbReference type="CDD" id="cd07377">
    <property type="entry name" value="WHTH_GntR"/>
    <property type="match status" value="1"/>
</dbReference>
<gene>
    <name evidence="5" type="ORF">ACFQPB_04430</name>
</gene>
<keyword evidence="1" id="KW-0805">Transcription regulation</keyword>
<dbReference type="InterPro" id="IPR000524">
    <property type="entry name" value="Tscrpt_reg_HTH_GntR"/>
</dbReference>
<accession>A0ABW2QJ42</accession>
<evidence type="ECO:0000256" key="2">
    <source>
        <dbReference type="ARBA" id="ARBA00023125"/>
    </source>
</evidence>
<dbReference type="SMART" id="SM00345">
    <property type="entry name" value="HTH_GNTR"/>
    <property type="match status" value="1"/>
</dbReference>
<dbReference type="RefSeq" id="WP_382220075.1">
    <property type="nucleotide sequence ID" value="NZ_JBHTCA010000002.1"/>
</dbReference>
<dbReference type="PRINTS" id="PR00035">
    <property type="entry name" value="HTHGNTR"/>
</dbReference>
<dbReference type="InterPro" id="IPR011663">
    <property type="entry name" value="UTRA"/>
</dbReference>
<dbReference type="InterPro" id="IPR036390">
    <property type="entry name" value="WH_DNA-bd_sf"/>
</dbReference>
<dbReference type="PANTHER" id="PTHR44846">
    <property type="entry name" value="MANNOSYL-D-GLYCERATE TRANSPORT/METABOLISM SYSTEM REPRESSOR MNGR-RELATED"/>
    <property type="match status" value="1"/>
</dbReference>
<reference evidence="6" key="1">
    <citation type="journal article" date="2019" name="Int. J. Syst. Evol. Microbiol.">
        <title>The Global Catalogue of Microorganisms (GCM) 10K type strain sequencing project: providing services to taxonomists for standard genome sequencing and annotation.</title>
        <authorList>
            <consortium name="The Broad Institute Genomics Platform"/>
            <consortium name="The Broad Institute Genome Sequencing Center for Infectious Disease"/>
            <person name="Wu L."/>
            <person name="Ma J."/>
        </authorList>
    </citation>
    <scope>NUCLEOTIDE SEQUENCE [LARGE SCALE GENOMIC DNA]</scope>
    <source>
        <strain evidence="6">CGMCC 1.12371</strain>
    </source>
</reference>
<dbReference type="SMART" id="SM00866">
    <property type="entry name" value="UTRA"/>
    <property type="match status" value="1"/>
</dbReference>
<dbReference type="InterPro" id="IPR036388">
    <property type="entry name" value="WH-like_DNA-bd_sf"/>
</dbReference>
<evidence type="ECO:0000256" key="3">
    <source>
        <dbReference type="ARBA" id="ARBA00023163"/>
    </source>
</evidence>
<dbReference type="PANTHER" id="PTHR44846:SF1">
    <property type="entry name" value="MANNOSYL-D-GLYCERATE TRANSPORT_METABOLISM SYSTEM REPRESSOR MNGR-RELATED"/>
    <property type="match status" value="1"/>
</dbReference>
<dbReference type="Proteomes" id="UP001596501">
    <property type="component" value="Unassembled WGS sequence"/>
</dbReference>
<organism evidence="5 6">
    <name type="scientific">Hydrogenophaga atypica</name>
    <dbReference type="NCBI Taxonomy" id="249409"/>
    <lineage>
        <taxon>Bacteria</taxon>
        <taxon>Pseudomonadati</taxon>
        <taxon>Pseudomonadota</taxon>
        <taxon>Betaproteobacteria</taxon>
        <taxon>Burkholderiales</taxon>
        <taxon>Comamonadaceae</taxon>
        <taxon>Hydrogenophaga</taxon>
    </lineage>
</organism>
<proteinExistence type="predicted"/>
<comment type="caution">
    <text evidence="5">The sequence shown here is derived from an EMBL/GenBank/DDBJ whole genome shotgun (WGS) entry which is preliminary data.</text>
</comment>
<keyword evidence="2" id="KW-0238">DNA-binding</keyword>
<dbReference type="SUPFAM" id="SSF64288">
    <property type="entry name" value="Chorismate lyase-like"/>
    <property type="match status" value="1"/>
</dbReference>
<dbReference type="InterPro" id="IPR050679">
    <property type="entry name" value="Bact_HTH_transcr_reg"/>
</dbReference>
<protein>
    <submittedName>
        <fullName evidence="5">GntR family transcriptional regulator</fullName>
    </submittedName>
</protein>
<dbReference type="Gene3D" id="3.40.1410.10">
    <property type="entry name" value="Chorismate lyase-like"/>
    <property type="match status" value="1"/>
</dbReference>